<dbReference type="PANTHER" id="PTHR43053:SF3">
    <property type="entry name" value="ALPHA-GALACTOSIDASE C-RELATED"/>
    <property type="match status" value="1"/>
</dbReference>
<sequence>MTKSPGFLAHLRAGGVSMVLDSRNDQLPAILHWGADLGPLSNNQLTELAIAVTGPFGDSRIEAPGRVALLPSAADGWTGTPGIAGSRSGEDFSPALIVTETTAHDGPEATSIRYAASDAHAQLNATIEVGLSSAGIAELTVTLTNTSADRDYQLVGINPFLPVPDRADELLTFTGRYSRERTPQRSSFQVGTYTIASRKGKPGPESGYVMLAGEPGFSFESGQVWGVHLGWSGNQNLTAERSFHGSRLIGAAELLLAGEVTLAPGESYCAPKVYGSFGAGLNDLAGRFHQHLRARSNHPRADRPVVVNTWEALYFDQNEHDLVSLAEAAAAVGAERFVLDDGWFSGRRSDRSGLGDWWVDEDVWPNGLGALIEKVHGLGMDFGLWVEPEMVSLNSALAAAHPEWLFRAGDRQGQPSRNQYVLDLANPGAFEHVLTHLTDLLDRYPIASFKWDHNRPVVEAGHQPTGAPGVQQQTLATYRLMAALKAHQPSLEIESCSAGGGRLDLGIAEFTDRVWPSDCNDALERQAIQRWTALILPPELIGTHVGPETSHTTGRRHHLDFRAATAFWGNMGIEWDIRALQPEEQHRLTQWVALHKQFRHLLHTGRAVVADHADPAMWIHLVVAQDQREAVAGITAVQRSTTWPPGRFRLPGLSPGTTYRIEPLMATSEFLETTWTPAWFRSGTHLTGRMLAQVGLALPALLPERTQLIHLTAVDDPLVGTENALPT</sequence>
<dbReference type="GO" id="GO:0004557">
    <property type="term" value="F:alpha-galactosidase activity"/>
    <property type="evidence" value="ECO:0007669"/>
    <property type="project" value="UniProtKB-EC"/>
</dbReference>
<feature type="domain" description="Glycosyl hydrolase family 36 N-terminal" evidence="6">
    <location>
        <begin position="27"/>
        <end position="263"/>
    </location>
</feature>
<keyword evidence="8" id="KW-1185">Reference proteome</keyword>
<dbReference type="Proteomes" id="UP000268084">
    <property type="component" value="Chromosome"/>
</dbReference>
<dbReference type="AlphaFoldDB" id="A0A3G8ZJ85"/>
<dbReference type="GO" id="GO:0016052">
    <property type="term" value="P:carbohydrate catabolic process"/>
    <property type="evidence" value="ECO:0007669"/>
    <property type="project" value="InterPro"/>
</dbReference>
<dbReference type="OrthoDB" id="9758822at2"/>
<evidence type="ECO:0000259" key="5">
    <source>
        <dbReference type="Pfam" id="PF16874"/>
    </source>
</evidence>
<accession>A0A3G8ZJ85</accession>
<dbReference type="SUPFAM" id="SSF51445">
    <property type="entry name" value="(Trans)glycosidases"/>
    <property type="match status" value="1"/>
</dbReference>
<dbReference type="RefSeq" id="WP_124797512.1">
    <property type="nucleotide sequence ID" value="NZ_CP034170.1"/>
</dbReference>
<dbReference type="InterPro" id="IPR013780">
    <property type="entry name" value="Glyco_hydro_b"/>
</dbReference>
<dbReference type="KEGG" id="nak:EH165_00225"/>
<dbReference type="InterPro" id="IPR038417">
    <property type="entry name" value="Alpga-gal_N_sf"/>
</dbReference>
<dbReference type="Gene3D" id="2.60.40.1180">
    <property type="entry name" value="Golgi alpha-mannosidase II"/>
    <property type="match status" value="1"/>
</dbReference>
<dbReference type="FunFam" id="3.20.20.70:FF:000118">
    <property type="entry name" value="Alpha-galactosidase"/>
    <property type="match status" value="1"/>
</dbReference>
<reference evidence="7 8" key="2">
    <citation type="submission" date="2018-12" db="EMBL/GenBank/DDBJ databases">
        <title>Nakamurella antarcticus sp. nov., isolated from Antarctica South Shetland Islands soil.</title>
        <authorList>
            <person name="Peng F."/>
        </authorList>
    </citation>
    <scope>NUCLEOTIDE SEQUENCE [LARGE SCALE GENOMIC DNA]</scope>
    <source>
        <strain evidence="7 8">S14-144</strain>
    </source>
</reference>
<dbReference type="PANTHER" id="PTHR43053">
    <property type="entry name" value="GLYCOSIDASE FAMILY 31"/>
    <property type="match status" value="1"/>
</dbReference>
<evidence type="ECO:0000256" key="3">
    <source>
        <dbReference type="ARBA" id="ARBA00022801"/>
    </source>
</evidence>
<evidence type="ECO:0000259" key="6">
    <source>
        <dbReference type="Pfam" id="PF16875"/>
    </source>
</evidence>
<evidence type="ECO:0000256" key="4">
    <source>
        <dbReference type="ARBA" id="ARBA00023295"/>
    </source>
</evidence>
<dbReference type="InterPro" id="IPR031705">
    <property type="entry name" value="Glyco_hydro_36_C"/>
</dbReference>
<keyword evidence="3" id="KW-0378">Hydrolase</keyword>
<dbReference type="Gene3D" id="3.20.20.70">
    <property type="entry name" value="Aldolase class I"/>
    <property type="match status" value="1"/>
</dbReference>
<dbReference type="EMBL" id="CP034170">
    <property type="protein sequence ID" value="AZI56827.1"/>
    <property type="molecule type" value="Genomic_DNA"/>
</dbReference>
<dbReference type="Pfam" id="PF02065">
    <property type="entry name" value="Melibiase"/>
    <property type="match status" value="1"/>
</dbReference>
<reference evidence="7 8" key="1">
    <citation type="submission" date="2018-11" db="EMBL/GenBank/DDBJ databases">
        <authorList>
            <person name="Da X."/>
        </authorList>
    </citation>
    <scope>NUCLEOTIDE SEQUENCE [LARGE SCALE GENOMIC DNA]</scope>
    <source>
        <strain evidence="7 8">S14-144</strain>
    </source>
</reference>
<gene>
    <name evidence="7" type="ORF">EH165_00225</name>
</gene>
<name>A0A3G8ZJ85_9ACTN</name>
<dbReference type="CDD" id="cd14791">
    <property type="entry name" value="GH36"/>
    <property type="match status" value="1"/>
</dbReference>
<comment type="catalytic activity">
    <reaction evidence="1">
        <text>Hydrolysis of terminal, non-reducing alpha-D-galactose residues in alpha-D-galactosides, including galactose oligosaccharides, galactomannans and galactolipids.</text>
        <dbReference type="EC" id="3.2.1.22"/>
    </reaction>
</comment>
<keyword evidence="4" id="KW-0326">Glycosidase</keyword>
<dbReference type="PRINTS" id="PR00743">
    <property type="entry name" value="GLHYDRLASE36"/>
</dbReference>
<dbReference type="InterPro" id="IPR013785">
    <property type="entry name" value="Aldolase_TIM"/>
</dbReference>
<dbReference type="InterPro" id="IPR050985">
    <property type="entry name" value="Alpha-glycosidase_related"/>
</dbReference>
<dbReference type="Pfam" id="PF16875">
    <property type="entry name" value="Glyco_hydro_36N"/>
    <property type="match status" value="1"/>
</dbReference>
<dbReference type="InterPro" id="IPR031704">
    <property type="entry name" value="Glyco_hydro_36_N"/>
</dbReference>
<dbReference type="EC" id="3.2.1.22" evidence="2"/>
<evidence type="ECO:0000313" key="8">
    <source>
        <dbReference type="Proteomes" id="UP000268084"/>
    </source>
</evidence>
<evidence type="ECO:0000256" key="1">
    <source>
        <dbReference type="ARBA" id="ARBA00001255"/>
    </source>
</evidence>
<protein>
    <recommendedName>
        <fullName evidence="2">alpha-galactosidase</fullName>
        <ecNumber evidence="2">3.2.1.22</ecNumber>
    </recommendedName>
</protein>
<feature type="domain" description="Glycosyl hydrolase family 36 C-terminal" evidence="5">
    <location>
        <begin position="621"/>
        <end position="701"/>
    </location>
</feature>
<dbReference type="Pfam" id="PF16874">
    <property type="entry name" value="Glyco_hydro_36C"/>
    <property type="match status" value="1"/>
</dbReference>
<dbReference type="Gene3D" id="2.70.98.60">
    <property type="entry name" value="alpha-galactosidase from lactobacil brevis"/>
    <property type="match status" value="1"/>
</dbReference>
<evidence type="ECO:0000256" key="2">
    <source>
        <dbReference type="ARBA" id="ARBA00012755"/>
    </source>
</evidence>
<organism evidence="7 8">
    <name type="scientific">Nakamurella antarctica</name>
    <dbReference type="NCBI Taxonomy" id="1902245"/>
    <lineage>
        <taxon>Bacteria</taxon>
        <taxon>Bacillati</taxon>
        <taxon>Actinomycetota</taxon>
        <taxon>Actinomycetes</taxon>
        <taxon>Nakamurellales</taxon>
        <taxon>Nakamurellaceae</taxon>
        <taxon>Nakamurella</taxon>
    </lineage>
</organism>
<dbReference type="InterPro" id="IPR017853">
    <property type="entry name" value="GH"/>
</dbReference>
<dbReference type="InterPro" id="IPR002252">
    <property type="entry name" value="Glyco_hydro_36"/>
</dbReference>
<evidence type="ECO:0000313" key="7">
    <source>
        <dbReference type="EMBL" id="AZI56827.1"/>
    </source>
</evidence>
<proteinExistence type="predicted"/>